<evidence type="ECO:0000313" key="10">
    <source>
        <dbReference type="EMBL" id="KAE9300287.1"/>
    </source>
</evidence>
<dbReference type="OrthoDB" id="494993at2759"/>
<sequence length="958" mass="107224">MTLRVSGVREDMLGMSSRLDLEALSSSSSLQVDPKWTPSHLRLLYLLSRFAQYPKSTDEEEKWLRSLPLQVMVFEAIVHGLLSFDYSPVCTGIVKDGQSRRLWLNVSHDARAAIDDLREHELVQALKTCSEDFQPSTAFQVTEKGMKLLLTLLPTRDKERLDEFLASPGETNTTVSVSVSVQSPRVLTSSVTSPSGLVLVDNALLRITYDPDKGHFRIRRGDGSVYISRVTDIEEVSYVSSPYLPSCLMKNGTANFSSNAWQVDKCRKAAANVGSSSIQDADLSFAIVLENVRLMVGEWIPFGPNQIVLLNDRLGALERCQGGLFTSELDEDPTSTSLSIPSGLTKIAIVDFEFDSFTNFEADIYQPIDDGIIQIESFGMHLNGDGSIMYGMEIDATMDRSADFLCVDHLARLLVDVDLDSSKIINDLLSPHQRALMDMLFMGDARSRNKFALLTASGISPKLPARAYLDRGEKENELKQVLGELHSVHDIGLDDKLLVGHDGMLLAGPNANKHEPLLVAHLALLSRELVVRFFFKRTFILGDVLARARNYMTSYEMNPEAMDDMRDKVSRCAHDLVLLEEILELLRESLHDLALTIPPRPTPANDDSTGGGAALYDHLQLRKTHKDLELRCKDLAKLLRGFRAKLKQVQSQNGTMAKTMLEGLVLGVERNVGVLAEATRANQRSLTGSFDVLLFLFAGILAFEVMDRITDGHLLGADEATAPSLQWIKDMIVENFIDYPALWFVMDCTWLIIVVVILRAGIRIAYRRLARTQRMVFADSPRRINVVAVEQFIRTPIDEVASPVPGAVPATRGLCTRHRNRVIESRKASVRGSIRVVKVLWREPANPPKCQTWMEFFVRVRQNWEQFIAPPVRTQLTYDATNGFLIDVIIHAGLATNCIEVHEQLVRQMESAGCFDEHFTPPTVTKPENSAPNSPARHWFLPRTLPRWNAPVHPTQET</sequence>
<evidence type="ECO:0000313" key="12">
    <source>
        <dbReference type="Proteomes" id="UP000433483"/>
    </source>
</evidence>
<evidence type="ECO:0000313" key="6">
    <source>
        <dbReference type="EMBL" id="KAE9134062.1"/>
    </source>
</evidence>
<evidence type="ECO:0000313" key="19">
    <source>
        <dbReference type="Proteomes" id="UP000488956"/>
    </source>
</evidence>
<dbReference type="EMBL" id="QXFX01000998">
    <property type="protein sequence ID" value="KAE9098968.1"/>
    <property type="molecule type" value="Genomic_DNA"/>
</dbReference>
<dbReference type="EMBL" id="QXFW01000955">
    <property type="protein sequence ID" value="KAE8999396.1"/>
    <property type="molecule type" value="Genomic_DNA"/>
</dbReference>
<evidence type="ECO:0000313" key="18">
    <source>
        <dbReference type="Proteomes" id="UP000476176"/>
    </source>
</evidence>
<protein>
    <submittedName>
        <fullName evidence="6">Uncharacterized protein</fullName>
    </submittedName>
</protein>
<evidence type="ECO:0000313" key="4">
    <source>
        <dbReference type="EMBL" id="KAE9098968.1"/>
    </source>
</evidence>
<dbReference type="EMBL" id="QXFZ01000803">
    <property type="protein sequence ID" value="KAE9104311.1"/>
    <property type="molecule type" value="Genomic_DNA"/>
</dbReference>
<evidence type="ECO:0000313" key="7">
    <source>
        <dbReference type="EMBL" id="KAE9199222.1"/>
    </source>
</evidence>
<dbReference type="Proteomes" id="UP000476176">
    <property type="component" value="Unassembled WGS sequence"/>
</dbReference>
<evidence type="ECO:0000313" key="11">
    <source>
        <dbReference type="Proteomes" id="UP000429523"/>
    </source>
</evidence>
<proteinExistence type="predicted"/>
<feature type="transmembrane region" description="Helical" evidence="1">
    <location>
        <begin position="741"/>
        <end position="762"/>
    </location>
</feature>
<dbReference type="EMBL" id="QXGF01001055">
    <property type="protein sequence ID" value="KAE8933028.1"/>
    <property type="molecule type" value="Genomic_DNA"/>
</dbReference>
<evidence type="ECO:0000313" key="5">
    <source>
        <dbReference type="EMBL" id="KAE9104311.1"/>
    </source>
</evidence>
<accession>A0A6A3TH90</accession>
<dbReference type="EMBL" id="QXGE01000957">
    <property type="protein sequence ID" value="KAE9300287.1"/>
    <property type="molecule type" value="Genomic_DNA"/>
</dbReference>
<keyword evidence="12" id="KW-1185">Reference proteome</keyword>
<dbReference type="EMBL" id="QXGC01000949">
    <property type="protein sequence ID" value="KAE9215609.1"/>
    <property type="molecule type" value="Genomic_DNA"/>
</dbReference>
<dbReference type="EMBL" id="QXGA01000958">
    <property type="protein sequence ID" value="KAE9134062.1"/>
    <property type="molecule type" value="Genomic_DNA"/>
</dbReference>
<dbReference type="Proteomes" id="UP000429523">
    <property type="component" value="Unassembled WGS sequence"/>
</dbReference>
<dbReference type="Proteomes" id="UP000488956">
    <property type="component" value="Unassembled WGS sequence"/>
</dbReference>
<dbReference type="Proteomes" id="UP000433483">
    <property type="component" value="Unassembled WGS sequence"/>
</dbReference>
<evidence type="ECO:0000313" key="8">
    <source>
        <dbReference type="EMBL" id="KAE9215609.1"/>
    </source>
</evidence>
<keyword evidence="1" id="KW-0472">Membrane</keyword>
<dbReference type="EMBL" id="QXGB01001001">
    <property type="protein sequence ID" value="KAE9199222.1"/>
    <property type="molecule type" value="Genomic_DNA"/>
</dbReference>
<dbReference type="EMBL" id="QXGD01001021">
    <property type="protein sequence ID" value="KAE9217171.1"/>
    <property type="molecule type" value="Genomic_DNA"/>
</dbReference>
<evidence type="ECO:0000313" key="9">
    <source>
        <dbReference type="EMBL" id="KAE9217171.1"/>
    </source>
</evidence>
<evidence type="ECO:0000313" key="14">
    <source>
        <dbReference type="Proteomes" id="UP000440367"/>
    </source>
</evidence>
<dbReference type="Proteomes" id="UP000440732">
    <property type="component" value="Unassembled WGS sequence"/>
</dbReference>
<evidence type="ECO:0000313" key="17">
    <source>
        <dbReference type="Proteomes" id="UP000460718"/>
    </source>
</evidence>
<evidence type="ECO:0000313" key="16">
    <source>
        <dbReference type="Proteomes" id="UP000441208"/>
    </source>
</evidence>
<comment type="caution">
    <text evidence="6">The sequence shown here is derived from an EMBL/GenBank/DDBJ whole genome shotgun (WGS) entry which is preliminary data.</text>
</comment>
<dbReference type="Proteomes" id="UP000440367">
    <property type="component" value="Unassembled WGS sequence"/>
</dbReference>
<dbReference type="Proteomes" id="UP000437068">
    <property type="component" value="Unassembled WGS sequence"/>
</dbReference>
<keyword evidence="1" id="KW-1133">Transmembrane helix</keyword>
<organism evidence="6 15">
    <name type="scientific">Phytophthora fragariae</name>
    <dbReference type="NCBI Taxonomy" id="53985"/>
    <lineage>
        <taxon>Eukaryota</taxon>
        <taxon>Sar</taxon>
        <taxon>Stramenopiles</taxon>
        <taxon>Oomycota</taxon>
        <taxon>Peronosporomycetes</taxon>
        <taxon>Peronosporales</taxon>
        <taxon>Peronosporaceae</taxon>
        <taxon>Phytophthora</taxon>
    </lineage>
</organism>
<evidence type="ECO:0000313" key="3">
    <source>
        <dbReference type="EMBL" id="KAE8999396.1"/>
    </source>
</evidence>
<dbReference type="Proteomes" id="UP000441208">
    <property type="component" value="Unassembled WGS sequence"/>
</dbReference>
<evidence type="ECO:0000313" key="2">
    <source>
        <dbReference type="EMBL" id="KAE8933028.1"/>
    </source>
</evidence>
<evidence type="ECO:0000313" key="15">
    <source>
        <dbReference type="Proteomes" id="UP000440732"/>
    </source>
</evidence>
<evidence type="ECO:0000313" key="13">
    <source>
        <dbReference type="Proteomes" id="UP000437068"/>
    </source>
</evidence>
<keyword evidence="1" id="KW-0812">Transmembrane</keyword>
<evidence type="ECO:0000256" key="1">
    <source>
        <dbReference type="SAM" id="Phobius"/>
    </source>
</evidence>
<gene>
    <name evidence="10" type="ORF">PF001_g15026</name>
    <name evidence="9" type="ORF">PF002_g16874</name>
    <name evidence="8" type="ORF">PF004_g14695</name>
    <name evidence="7" type="ORF">PF005_g15823</name>
    <name evidence="6" type="ORF">PF006_g14906</name>
    <name evidence="5" type="ORF">PF007_g14095</name>
    <name evidence="2" type="ORF">PF009_g16954</name>
    <name evidence="4" type="ORF">PF010_g15358</name>
    <name evidence="3" type="ORF">PF011_g14645</name>
</gene>
<name>A0A6A3TH90_9STRA</name>
<dbReference type="Proteomes" id="UP000460718">
    <property type="component" value="Unassembled WGS sequence"/>
</dbReference>
<dbReference type="AlphaFoldDB" id="A0A6A3TH90"/>
<reference evidence="11 12" key="1">
    <citation type="submission" date="2018-08" db="EMBL/GenBank/DDBJ databases">
        <title>Genomic investigation of the strawberry pathogen Phytophthora fragariae indicates pathogenicity is determined by transcriptional variation in three key races.</title>
        <authorList>
            <person name="Adams T.M."/>
            <person name="Armitage A.D."/>
            <person name="Sobczyk M.K."/>
            <person name="Bates H.J."/>
            <person name="Dunwell J.M."/>
            <person name="Nellist C.F."/>
            <person name="Harrison R.J."/>
        </authorList>
    </citation>
    <scope>NUCLEOTIDE SEQUENCE [LARGE SCALE GENOMIC DNA]</scope>
    <source>
        <strain evidence="10 13">A4</strain>
        <strain evidence="9 14">BC-1</strain>
        <strain evidence="8 18">BC-23</strain>
        <strain evidence="7 12">NOV-27</strain>
        <strain evidence="6 15">NOV-5</strain>
        <strain evidence="5 16">NOV-71</strain>
        <strain evidence="2 11">NOV-9</strain>
        <strain evidence="4 19">ONT-3</strain>
        <strain evidence="3 17">SCRP245</strain>
    </source>
</reference>